<evidence type="ECO:0000259" key="3">
    <source>
        <dbReference type="PROSITE" id="PS50110"/>
    </source>
</evidence>
<protein>
    <submittedName>
        <fullName evidence="5">Response regulator</fullName>
    </submittedName>
</protein>
<dbReference type="Gene3D" id="3.40.50.2300">
    <property type="match status" value="1"/>
</dbReference>
<evidence type="ECO:0000256" key="2">
    <source>
        <dbReference type="PROSITE-ProRule" id="PRU00169"/>
    </source>
</evidence>
<dbReference type="EMBL" id="JAKGTH010000011">
    <property type="protein sequence ID" value="MCF4102745.1"/>
    <property type="molecule type" value="Genomic_DNA"/>
</dbReference>
<dbReference type="InterPro" id="IPR008207">
    <property type="entry name" value="Sig_transdc_His_kin_Hpt_dom"/>
</dbReference>
<feature type="modified residue" description="Phosphohistidine" evidence="1">
    <location>
        <position position="193"/>
    </location>
</feature>
<dbReference type="Pfam" id="PF01627">
    <property type="entry name" value="Hpt"/>
    <property type="match status" value="1"/>
</dbReference>
<accession>A0ABS9EIR9</accession>
<keyword evidence="6" id="KW-1185">Reference proteome</keyword>
<dbReference type="InterPro" id="IPR011006">
    <property type="entry name" value="CheY-like_superfamily"/>
</dbReference>
<feature type="domain" description="Response regulatory" evidence="3">
    <location>
        <begin position="13"/>
        <end position="128"/>
    </location>
</feature>
<evidence type="ECO:0000313" key="6">
    <source>
        <dbReference type="Proteomes" id="UP001179363"/>
    </source>
</evidence>
<dbReference type="SUPFAM" id="SSF52172">
    <property type="entry name" value="CheY-like"/>
    <property type="match status" value="1"/>
</dbReference>
<proteinExistence type="predicted"/>
<sequence length="252" mass="28608">MENSTYAPSRGFTILLVETNIIEQEKFSQIAISEEWNLVYCKSGIEAIQWLQNNSTADLLVIQEDSLPLNGFQTADYIKSELGLALPVLISVDNQLTEVRPRVHSYVEGFVKKPFHKQSLIEDINAVFSKSIEIAPAQNNRYSLNYLNEIFDGNESIIMESLGLFQTSVDSELKSLNNVLTHRDFTKIREIAHGIKPSFAMLESETGETICHLINNEAKDEEMAYLIGELQQEFNIITEQLSRDFPELNSEV</sequence>
<name>A0ABS9EIR9_9FLAO</name>
<dbReference type="PROSITE" id="PS50110">
    <property type="entry name" value="RESPONSE_REGULATORY"/>
    <property type="match status" value="1"/>
</dbReference>
<evidence type="ECO:0000313" key="5">
    <source>
        <dbReference type="EMBL" id="MCF4102745.1"/>
    </source>
</evidence>
<dbReference type="InterPro" id="IPR036641">
    <property type="entry name" value="HPT_dom_sf"/>
</dbReference>
<feature type="domain" description="HPt" evidence="4">
    <location>
        <begin position="154"/>
        <end position="244"/>
    </location>
</feature>
<dbReference type="Gene3D" id="1.20.120.160">
    <property type="entry name" value="HPT domain"/>
    <property type="match status" value="1"/>
</dbReference>
<reference evidence="5" key="1">
    <citation type="submission" date="2022-01" db="EMBL/GenBank/DDBJ databases">
        <title>Gillisia lutea sp. nov., isolated from marine plastic residues from the Malvarosa beach (Valencia, Spain).</title>
        <authorList>
            <person name="Vidal-Verdu A."/>
            <person name="Molina-Menor E."/>
            <person name="Satari L."/>
            <person name="Pascual J."/>
            <person name="Pereto J."/>
            <person name="Porcar M."/>
        </authorList>
    </citation>
    <scope>NUCLEOTIDE SEQUENCE</scope>
    <source>
        <strain evidence="5">M10.2A</strain>
    </source>
</reference>
<keyword evidence="1" id="KW-0597">Phosphoprotein</keyword>
<comment type="caution">
    <text evidence="5">The sequence shown here is derived from an EMBL/GenBank/DDBJ whole genome shotgun (WGS) entry which is preliminary data.</text>
</comment>
<gene>
    <name evidence="5" type="ORF">L1I30_13790</name>
</gene>
<dbReference type="PROSITE" id="PS50894">
    <property type="entry name" value="HPT"/>
    <property type="match status" value="1"/>
</dbReference>
<evidence type="ECO:0000256" key="1">
    <source>
        <dbReference type="PROSITE-ProRule" id="PRU00110"/>
    </source>
</evidence>
<dbReference type="InterPro" id="IPR001789">
    <property type="entry name" value="Sig_transdc_resp-reg_receiver"/>
</dbReference>
<dbReference type="Proteomes" id="UP001179363">
    <property type="component" value="Unassembled WGS sequence"/>
</dbReference>
<comment type="caution">
    <text evidence="2">Lacks conserved residue(s) required for the propagation of feature annotation.</text>
</comment>
<evidence type="ECO:0000259" key="4">
    <source>
        <dbReference type="PROSITE" id="PS50894"/>
    </source>
</evidence>
<dbReference type="SUPFAM" id="SSF47226">
    <property type="entry name" value="Histidine-containing phosphotransfer domain, HPT domain"/>
    <property type="match status" value="1"/>
</dbReference>
<organism evidence="5 6">
    <name type="scientific">Gillisia lutea</name>
    <dbReference type="NCBI Taxonomy" id="2909668"/>
    <lineage>
        <taxon>Bacteria</taxon>
        <taxon>Pseudomonadati</taxon>
        <taxon>Bacteroidota</taxon>
        <taxon>Flavobacteriia</taxon>
        <taxon>Flavobacteriales</taxon>
        <taxon>Flavobacteriaceae</taxon>
        <taxon>Gillisia</taxon>
    </lineage>
</organism>
<dbReference type="RefSeq" id="WP_236134887.1">
    <property type="nucleotide sequence ID" value="NZ_JAKGTH010000011.1"/>
</dbReference>